<dbReference type="Proteomes" id="UP001184861">
    <property type="component" value="Unassembled WGS sequence"/>
</dbReference>
<gene>
    <name evidence="1" type="ORF">J2787_000836</name>
</gene>
<dbReference type="AlphaFoldDB" id="A0AAE4C0K3"/>
<accession>A0AAE4C0K3</accession>
<evidence type="ECO:0000313" key="2">
    <source>
        <dbReference type="Proteomes" id="UP001184861"/>
    </source>
</evidence>
<dbReference type="EMBL" id="JAVDQY010000001">
    <property type="protein sequence ID" value="MDR6525466.1"/>
    <property type="molecule type" value="Genomic_DNA"/>
</dbReference>
<organism evidence="1 2">
    <name type="scientific">Chryseobacterium rhizosphaerae</name>
    <dbReference type="NCBI Taxonomy" id="395937"/>
    <lineage>
        <taxon>Bacteria</taxon>
        <taxon>Pseudomonadati</taxon>
        <taxon>Bacteroidota</taxon>
        <taxon>Flavobacteriia</taxon>
        <taxon>Flavobacteriales</taxon>
        <taxon>Weeksellaceae</taxon>
        <taxon>Chryseobacterium group</taxon>
        <taxon>Chryseobacterium</taxon>
    </lineage>
</organism>
<proteinExistence type="predicted"/>
<dbReference type="RefSeq" id="WP_300685577.1">
    <property type="nucleotide sequence ID" value="NZ_JAVDQY010000001.1"/>
</dbReference>
<reference evidence="1" key="1">
    <citation type="submission" date="2023-07" db="EMBL/GenBank/DDBJ databases">
        <title>Sorghum-associated microbial communities from plants grown in Nebraska, USA.</title>
        <authorList>
            <person name="Schachtman D."/>
        </authorList>
    </citation>
    <scope>NUCLEOTIDE SEQUENCE</scope>
    <source>
        <strain evidence="1">DS2360</strain>
    </source>
</reference>
<evidence type="ECO:0000313" key="1">
    <source>
        <dbReference type="EMBL" id="MDR6525466.1"/>
    </source>
</evidence>
<comment type="caution">
    <text evidence="1">The sequence shown here is derived from an EMBL/GenBank/DDBJ whole genome shotgun (WGS) entry which is preliminary data.</text>
</comment>
<name>A0AAE4C0K3_9FLAO</name>
<protein>
    <submittedName>
        <fullName evidence="1">Uncharacterized protein</fullName>
    </submittedName>
</protein>
<sequence>MKPQLITGVPLQEKGSFHDTESIRVAKDFEDIVDLYKTLKDRLLSVNYWNYYASGVGADFKLHDKNGNLKKRLPEKGDFIRIDIPGPGNFEARGFDWVEITDMYENLSANDEILEQLLIECKPSGIPGKINTHTAHFYTGDASSTFIVSRGKDFIKAGIYGRNETPNMDAQIADKARNLAIALGGMVGISKIQWKILTDGLVEFRSW</sequence>